<dbReference type="PROSITE" id="PS51217">
    <property type="entry name" value="UVRD_HELICASE_CTER"/>
    <property type="match status" value="1"/>
</dbReference>
<dbReference type="AlphaFoldDB" id="A0A7C4M043"/>
<evidence type="ECO:0000256" key="12">
    <source>
        <dbReference type="ARBA" id="ARBA00034617"/>
    </source>
</evidence>
<evidence type="ECO:0000256" key="2">
    <source>
        <dbReference type="ARBA" id="ARBA00022722"/>
    </source>
</evidence>
<keyword evidence="4" id="KW-0227">DNA damage</keyword>
<proteinExistence type="inferred from homology"/>
<dbReference type="InterPro" id="IPR014016">
    <property type="entry name" value="UvrD-like_ATP-bd"/>
</dbReference>
<dbReference type="GO" id="GO:0003677">
    <property type="term" value="F:DNA binding"/>
    <property type="evidence" value="ECO:0007669"/>
    <property type="project" value="UniProtKB-KW"/>
</dbReference>
<evidence type="ECO:0000259" key="16">
    <source>
        <dbReference type="PROSITE" id="PS51198"/>
    </source>
</evidence>
<dbReference type="InterPro" id="IPR011604">
    <property type="entry name" value="PDDEXK-like_dom_sf"/>
</dbReference>
<evidence type="ECO:0000256" key="4">
    <source>
        <dbReference type="ARBA" id="ARBA00022763"/>
    </source>
</evidence>
<evidence type="ECO:0000256" key="7">
    <source>
        <dbReference type="ARBA" id="ARBA00022839"/>
    </source>
</evidence>
<evidence type="ECO:0000256" key="8">
    <source>
        <dbReference type="ARBA" id="ARBA00022840"/>
    </source>
</evidence>
<comment type="catalytic activity">
    <reaction evidence="12">
        <text>Couples ATP hydrolysis with the unwinding of duplex DNA by translocating in the 3'-5' direction.</text>
        <dbReference type="EC" id="5.6.2.4"/>
    </reaction>
</comment>
<keyword evidence="11" id="KW-0413">Isomerase</keyword>
<dbReference type="GO" id="GO:0005524">
    <property type="term" value="F:ATP binding"/>
    <property type="evidence" value="ECO:0007669"/>
    <property type="project" value="UniProtKB-UniRule"/>
</dbReference>
<dbReference type="InterPro" id="IPR011335">
    <property type="entry name" value="Restrct_endonuc-II-like"/>
</dbReference>
<dbReference type="InterPro" id="IPR038726">
    <property type="entry name" value="PDDEXK_AddAB-type"/>
</dbReference>
<dbReference type="EMBL" id="DSYQ01000001">
    <property type="protein sequence ID" value="HGT70667.1"/>
    <property type="molecule type" value="Genomic_DNA"/>
</dbReference>
<evidence type="ECO:0000256" key="3">
    <source>
        <dbReference type="ARBA" id="ARBA00022741"/>
    </source>
</evidence>
<dbReference type="Gene3D" id="1.10.486.10">
    <property type="entry name" value="PCRA, domain 4"/>
    <property type="match status" value="1"/>
</dbReference>
<evidence type="ECO:0000256" key="1">
    <source>
        <dbReference type="ARBA" id="ARBA00009922"/>
    </source>
</evidence>
<evidence type="ECO:0000256" key="5">
    <source>
        <dbReference type="ARBA" id="ARBA00022801"/>
    </source>
</evidence>
<evidence type="ECO:0000256" key="13">
    <source>
        <dbReference type="ARBA" id="ARBA00034808"/>
    </source>
</evidence>
<feature type="binding site" evidence="15">
    <location>
        <begin position="29"/>
        <end position="36"/>
    </location>
    <ligand>
        <name>ATP</name>
        <dbReference type="ChEBI" id="CHEBI:30616"/>
    </ligand>
</feature>
<feature type="domain" description="UvrD-like helicase C-terminal" evidence="17">
    <location>
        <begin position="342"/>
        <end position="637"/>
    </location>
</feature>
<organism evidence="18">
    <name type="scientific">candidate division CPR3 bacterium</name>
    <dbReference type="NCBI Taxonomy" id="2268181"/>
    <lineage>
        <taxon>Bacteria</taxon>
        <taxon>Bacteria division CPR3</taxon>
    </lineage>
</organism>
<comment type="caution">
    <text evidence="18">The sequence shown here is derived from an EMBL/GenBank/DDBJ whole genome shotgun (WGS) entry which is preliminary data.</text>
</comment>
<keyword evidence="3 15" id="KW-0547">Nucleotide-binding</keyword>
<dbReference type="Gene3D" id="3.40.50.300">
    <property type="entry name" value="P-loop containing nucleotide triphosphate hydrolases"/>
    <property type="match status" value="2"/>
</dbReference>
<dbReference type="Pfam" id="PF00580">
    <property type="entry name" value="UvrD-helicase"/>
    <property type="match status" value="1"/>
</dbReference>
<evidence type="ECO:0000256" key="9">
    <source>
        <dbReference type="ARBA" id="ARBA00023125"/>
    </source>
</evidence>
<comment type="similarity">
    <text evidence="1">Belongs to the helicase family. UvrD subfamily.</text>
</comment>
<keyword evidence="8 15" id="KW-0067">ATP-binding</keyword>
<dbReference type="SUPFAM" id="SSF52540">
    <property type="entry name" value="P-loop containing nucleoside triphosphate hydrolases"/>
    <property type="match status" value="1"/>
</dbReference>
<keyword evidence="2" id="KW-0540">Nuclease</keyword>
<dbReference type="Pfam" id="PF12705">
    <property type="entry name" value="PDDEXK_1"/>
    <property type="match status" value="1"/>
</dbReference>
<gene>
    <name evidence="18" type="ORF">ENT43_00215</name>
</gene>
<dbReference type="InterPro" id="IPR000212">
    <property type="entry name" value="DNA_helicase_UvrD/REP"/>
</dbReference>
<comment type="catalytic activity">
    <reaction evidence="14">
        <text>ATP + H2O = ADP + phosphate + H(+)</text>
        <dbReference type="Rhea" id="RHEA:13065"/>
        <dbReference type="ChEBI" id="CHEBI:15377"/>
        <dbReference type="ChEBI" id="CHEBI:15378"/>
        <dbReference type="ChEBI" id="CHEBI:30616"/>
        <dbReference type="ChEBI" id="CHEBI:43474"/>
        <dbReference type="ChEBI" id="CHEBI:456216"/>
        <dbReference type="EC" id="5.6.2.4"/>
    </reaction>
</comment>
<keyword evidence="7" id="KW-0269">Exonuclease</keyword>
<dbReference type="CDD" id="cd17932">
    <property type="entry name" value="DEXQc_UvrD"/>
    <property type="match status" value="1"/>
</dbReference>
<evidence type="ECO:0000256" key="14">
    <source>
        <dbReference type="ARBA" id="ARBA00048988"/>
    </source>
</evidence>
<reference evidence="18" key="1">
    <citation type="journal article" date="2020" name="mSystems">
        <title>Genome- and Community-Level Interaction Insights into Carbon Utilization and Element Cycling Functions of Hydrothermarchaeota in Hydrothermal Sediment.</title>
        <authorList>
            <person name="Zhou Z."/>
            <person name="Liu Y."/>
            <person name="Xu W."/>
            <person name="Pan J."/>
            <person name="Luo Z.H."/>
            <person name="Li M."/>
        </authorList>
    </citation>
    <scope>NUCLEOTIDE SEQUENCE [LARGE SCALE GENOMIC DNA]</scope>
    <source>
        <strain evidence="18">SpSt-579</strain>
    </source>
</reference>
<dbReference type="SUPFAM" id="SSF52980">
    <property type="entry name" value="Restriction endonuclease-like"/>
    <property type="match status" value="1"/>
</dbReference>
<dbReference type="Gene3D" id="1.10.10.160">
    <property type="match status" value="1"/>
</dbReference>
<evidence type="ECO:0000256" key="6">
    <source>
        <dbReference type="ARBA" id="ARBA00022806"/>
    </source>
</evidence>
<dbReference type="GO" id="GO:0000725">
    <property type="term" value="P:recombinational repair"/>
    <property type="evidence" value="ECO:0007669"/>
    <property type="project" value="TreeGrafter"/>
</dbReference>
<dbReference type="Gene3D" id="3.90.320.10">
    <property type="match status" value="1"/>
</dbReference>
<sequence>MQTKDILEELNDAQKEAVQYNDGPLMVVAGAGTGKTRVIISKVAYLIAEKLAKPSEILAITFTKKAASEMEERLDIVLPYGYNDVKACNFHSLAEEFLRENAYSLGYSTNFKIMTQPQQILFVRDRIFDFNLKIFRPLGDPTYFIKDMLSHFSRLKDELISPDDYIQFAKELENKADSGAGDNPSTVAQDLQTSVEDRVLREYAAEHLELAHAYKTYQEMMAMADRMDFGDLIFNMVKALKEKEQLLAGFRKKYKYILVDEFQDTNYGQNELLKILTLNEKKNPTNPTHSTNPTTPIITVVGDDDQSIYKFRGAAISNILDFKESWGNVKEVVLTQNYRNTQEILDSSYKLIQNNNPDRLEAKYGINKKLNSNTEKGVKPQLLVFDNATEEAAAIANEISNLKSQILNLKYSDFAILVRSNNIAMPFINALASKKIPHLFSGNEGLFRKSVIKNIIAFLSILVNPYDNFALFNLLVGEFVGVDFDRLSIVLHKVRSKNIPLEEYLRESKGEDLDKDLGKDNLKKIEDILNIIENIRRESIQLSAGEILYRFVSDSGYLKKLATEEKAGDILSGEKIVSIAGFFDKILSFQDANMDVGIQKFMEYLNLLLEIGEDPKDEVNDPTYDAVRILTVHAAKGLEFKYVFMVGLSDSKFPSRNHGEVIKFPVELLKEGDSESDPKVLHIQEERRLFYVGMTRAQERLYFTFGKDYGGKKSVKISRFVADSLGQENIDPQYFKQSQIERIEYFAPKENVLYSTRLKLKEGKLKLSRAEVDDYITCPRKYKFIHITPIKMMTDPRVIFGRSIHKVIEEYYRFLLKQKSIISNSQFSISNDGAPQAQILKLEQLLEIYQQNWSSEGFLSAEHEKKRYDEGIEVIKRFYAEYADKINVVEVEKPFRFEIGENIIDGRIDAIEKLDDGGVRIIDFKTSEIGSEDDANKRAKDNTQLSVYALALKELTGELPREVGLFFLMSGHIGTFVPTETIIEKTKEKIAKASMGIRAQEFTATPDKRTCEMCPFNRYCDDSAV</sequence>
<dbReference type="EC" id="5.6.2.4" evidence="13"/>
<keyword evidence="9" id="KW-0238">DNA-binding</keyword>
<keyword evidence="5 15" id="KW-0378">Hydrolase</keyword>
<keyword evidence="10" id="KW-0234">DNA repair</keyword>
<dbReference type="InterPro" id="IPR013986">
    <property type="entry name" value="DExx_box_DNA_helicase_dom_sf"/>
</dbReference>
<evidence type="ECO:0000256" key="10">
    <source>
        <dbReference type="ARBA" id="ARBA00023204"/>
    </source>
</evidence>
<evidence type="ECO:0000256" key="15">
    <source>
        <dbReference type="PROSITE-ProRule" id="PRU00560"/>
    </source>
</evidence>
<accession>A0A7C4M043</accession>
<dbReference type="PROSITE" id="PS51198">
    <property type="entry name" value="UVRD_HELICASE_ATP_BIND"/>
    <property type="match status" value="1"/>
</dbReference>
<feature type="domain" description="UvrD-like helicase ATP-binding" evidence="16">
    <location>
        <begin position="8"/>
        <end position="341"/>
    </location>
</feature>
<dbReference type="PANTHER" id="PTHR11070:SF2">
    <property type="entry name" value="ATP-DEPENDENT DNA HELICASE SRS2"/>
    <property type="match status" value="1"/>
</dbReference>
<dbReference type="InterPro" id="IPR014017">
    <property type="entry name" value="DNA_helicase_UvrD-like_C"/>
</dbReference>
<dbReference type="GO" id="GO:0043138">
    <property type="term" value="F:3'-5' DNA helicase activity"/>
    <property type="evidence" value="ECO:0007669"/>
    <property type="project" value="UniProtKB-EC"/>
</dbReference>
<evidence type="ECO:0000259" key="17">
    <source>
        <dbReference type="PROSITE" id="PS51217"/>
    </source>
</evidence>
<dbReference type="Pfam" id="PF13361">
    <property type="entry name" value="UvrD_C"/>
    <property type="match status" value="1"/>
</dbReference>
<dbReference type="InterPro" id="IPR027417">
    <property type="entry name" value="P-loop_NTPase"/>
</dbReference>
<dbReference type="PANTHER" id="PTHR11070">
    <property type="entry name" value="UVRD / RECB / PCRA DNA HELICASE FAMILY MEMBER"/>
    <property type="match status" value="1"/>
</dbReference>
<protein>
    <recommendedName>
        <fullName evidence="13">DNA 3'-5' helicase</fullName>
        <ecNumber evidence="13">5.6.2.4</ecNumber>
    </recommendedName>
</protein>
<evidence type="ECO:0000256" key="11">
    <source>
        <dbReference type="ARBA" id="ARBA00023235"/>
    </source>
</evidence>
<evidence type="ECO:0000313" key="18">
    <source>
        <dbReference type="EMBL" id="HGT70667.1"/>
    </source>
</evidence>
<dbReference type="GO" id="GO:0004527">
    <property type="term" value="F:exonuclease activity"/>
    <property type="evidence" value="ECO:0007669"/>
    <property type="project" value="UniProtKB-KW"/>
</dbReference>
<name>A0A7C4M043_UNCC3</name>
<keyword evidence="6 15" id="KW-0347">Helicase</keyword>